<dbReference type="Proteomes" id="UP000180235">
    <property type="component" value="Chromosome"/>
</dbReference>
<dbReference type="InterPro" id="IPR007715">
    <property type="entry name" value="Coq4"/>
</dbReference>
<dbReference type="PANTHER" id="PTHR12922">
    <property type="entry name" value="UBIQUINONE BIOSYNTHESIS PROTEIN"/>
    <property type="match status" value="1"/>
</dbReference>
<dbReference type="KEGG" id="glt:GlitD10_1336"/>
<dbReference type="RefSeq" id="WP_071454210.1">
    <property type="nucleotide sequence ID" value="NZ_CP017675.1"/>
</dbReference>
<dbReference type="OrthoDB" id="5720816at2"/>
<dbReference type="PANTHER" id="PTHR12922:SF7">
    <property type="entry name" value="UBIQUINONE BIOSYNTHESIS PROTEIN COQ4 HOMOLOG, MITOCHONDRIAL"/>
    <property type="match status" value="1"/>
</dbReference>
<dbReference type="EMBL" id="CP017675">
    <property type="protein sequence ID" value="APB33657.1"/>
    <property type="molecule type" value="Genomic_DNA"/>
</dbReference>
<name>A0A1J0ACL2_9CYAN</name>
<sequence length="218" mass="24326">MIAETANLAPMMALQPYLALLAGDVELNVVGEMSDALLNTSSFALAVRHLQANDQCAELIAERYMAEDHDIAHLLTYPTDSLGFIYAQSMQAKGFRAEDLYKDVPIYSDASYVEARLSQTHDIWHIVTGFGVSEIEEIGLQAFHLPQFPYPLAVSLLSSSLMSSLLFAPDQLPDLLSAIHTGWVMGKTAKSCFAQKWEERWDKPLAEWRHDLQISPLI</sequence>
<keyword evidence="1" id="KW-0830">Ubiquinone</keyword>
<dbReference type="GO" id="GO:0006744">
    <property type="term" value="P:ubiquinone biosynthetic process"/>
    <property type="evidence" value="ECO:0007669"/>
    <property type="project" value="InterPro"/>
</dbReference>
<accession>A0A1J0ACL2</accession>
<gene>
    <name evidence="1" type="ORF">GlitD10_1336</name>
</gene>
<proteinExistence type="predicted"/>
<organism evidence="1 2">
    <name type="scientific">Gloeomargarita lithophora Alchichica-D10</name>
    <dbReference type="NCBI Taxonomy" id="1188229"/>
    <lineage>
        <taxon>Bacteria</taxon>
        <taxon>Bacillati</taxon>
        <taxon>Cyanobacteriota</taxon>
        <taxon>Cyanophyceae</taxon>
        <taxon>Gloeomargaritales</taxon>
        <taxon>Gloeomargaritaceae</taxon>
        <taxon>Gloeomargarita</taxon>
    </lineage>
</organism>
<protein>
    <submittedName>
        <fullName evidence="1">Uncharacterized protein involved in ubiquinone biosynthesis</fullName>
    </submittedName>
</protein>
<dbReference type="STRING" id="1188229.GlitD10_1336"/>
<dbReference type="AlphaFoldDB" id="A0A1J0ACL2"/>
<reference evidence="1 2" key="1">
    <citation type="submission" date="2016-10" db="EMBL/GenBank/DDBJ databases">
        <title>Description of Gloeomargarita lithophora gen. nov., sp. nov., a thylakoid-bearing basal-branching cyanobacterium with intracellular carbonates, and proposal for Gloeomargaritales ord. nov.</title>
        <authorList>
            <person name="Moreira D."/>
            <person name="Tavera R."/>
            <person name="Benzerara K."/>
            <person name="Skouri-Panet F."/>
            <person name="Couradeau E."/>
            <person name="Gerard E."/>
            <person name="Loussert C."/>
            <person name="Novelo E."/>
            <person name="Zivanovic Y."/>
            <person name="Lopez-Garcia P."/>
        </authorList>
    </citation>
    <scope>NUCLEOTIDE SEQUENCE [LARGE SCALE GENOMIC DNA]</scope>
    <source>
        <strain evidence="1 2">D10</strain>
    </source>
</reference>
<evidence type="ECO:0000313" key="2">
    <source>
        <dbReference type="Proteomes" id="UP000180235"/>
    </source>
</evidence>
<keyword evidence="2" id="KW-1185">Reference proteome</keyword>
<evidence type="ECO:0000313" key="1">
    <source>
        <dbReference type="EMBL" id="APB33657.1"/>
    </source>
</evidence>
<dbReference type="Pfam" id="PF05019">
    <property type="entry name" value="Coq4"/>
    <property type="match status" value="1"/>
</dbReference>